<dbReference type="Gene3D" id="1.10.506.10">
    <property type="entry name" value="GTPase Activation - p120gap, domain 1"/>
    <property type="match status" value="2"/>
</dbReference>
<feature type="compositionally biased region" description="Polar residues" evidence="4">
    <location>
        <begin position="911"/>
        <end position="921"/>
    </location>
</feature>
<keyword evidence="8" id="KW-1185">Reference proteome</keyword>
<sequence length="1143" mass="128043">MRILGSERFDSMNVLLLDSNYDRLSASGTLKSLRRNSPSVSRLERTMPENSSSQHLSASSRIASFFTKRSFRAPNPLKRTKSVTKLDRKSINGLDHTDLQDTATNASRKNLLAPYPAASRVCRSHESIIAACRQADTPRMSDGSIPVNITRYVGVDNDWKYYDFMRNEDKENCGSTNTNAPRFVYPDQSVVSPKRTDHLLKIWLQEAKGLPAKKRYYCEIFLDQTLYARTSVKVKQELCFWGEQFEFAKLPAIQTLEVHLYREVDSKKRKKEKQQLIGKVIAPIGAVSGGAVTERWYPVILERNSGVKSDDAAIRIKARHQVINILPLEKYSDLVEYLKLNYAQLCRFLEPRVGIKAKEELATTMVHIMHKLGLSSVFLVDVVMEELNVLDDYHLTFRGNSLATKSMEAFLKLAGNHYLNEALGDLIRALMEAEEDCEVDSMKLSPDTSLPKQQETLMIMVEMTWAKIMNSARYFPPELREVFQTLRERLTAAGRAELADTLISGCIFLRFLCPAVLSPSMFGLVQEYPNQKIARNLTLIAKTVQTLANFARFNGKESYMEFMNTFVERELPSMRTFLKLISSPMPMNMNGAECNDDHVDLGRELSSLHTLLRECLLQSNTMAHRSTLKNLPEILQTLTDQLALSMRVTQPSADAQYATYLSREVQEQLLARLQNMNGTVQNGCHDCLQATGHSRGSLPNTNYHLGGSRSGQRPLRNASVSATLDTADDYVLFSAIDGQSYTVNGAMAAAAASATHHQKHQAQRDATSAGSSPRDSLRMNHRESDDKARKSPVKLTINGDYVDLIGLGREERGSQTSISQLSSGYQSSSLQARQANSNSSQSCSPMEISTDISPHNTSKYAVNPNRKSYMDSSDHNSRARLSSSSDSAASSMSTPPRDRRTNFSAAPRTNPHCSQNGSLPVNATPPSPKLGIRAFGDTEKRNKLKCRPVNRHASSSPDRISHENVGSDRDTKQYELEIDQLRSQLQALQVKLQEAERKLSNQEQTTEKVILDWKAQIEAGEERVKKEQIEKDLQMKSIVVRLISVEEELRREQSELMGMMRAKQKVIEAQEKKIESLNSANQRLVATLAQLKESSPLRTRNGATGGGRTSPYPNPTSGRMPEAIDALSFLNLPETKELRSSSC</sequence>
<evidence type="ECO:0000256" key="2">
    <source>
        <dbReference type="ARBA" id="ARBA00022553"/>
    </source>
</evidence>
<keyword evidence="1" id="KW-0343">GTPase activation</keyword>
<evidence type="ECO:0000313" key="7">
    <source>
        <dbReference type="EMBL" id="GAV02561.1"/>
    </source>
</evidence>
<feature type="coiled-coil region" evidence="3">
    <location>
        <begin position="971"/>
        <end position="1012"/>
    </location>
</feature>
<dbReference type="PROSITE" id="PS50018">
    <property type="entry name" value="RAS_GTPASE_ACTIV_2"/>
    <property type="match status" value="1"/>
</dbReference>
<keyword evidence="3" id="KW-0175">Coiled coil</keyword>
<feature type="region of interest" description="Disordered" evidence="4">
    <location>
        <begin position="33"/>
        <end position="56"/>
    </location>
</feature>
<dbReference type="InterPro" id="IPR021887">
    <property type="entry name" value="DAB2P_C"/>
</dbReference>
<feature type="domain" description="Ras-GAP" evidence="6">
    <location>
        <begin position="357"/>
        <end position="549"/>
    </location>
</feature>
<dbReference type="Proteomes" id="UP000186922">
    <property type="component" value="Unassembled WGS sequence"/>
</dbReference>
<dbReference type="CDD" id="cd05136">
    <property type="entry name" value="RasGAP_DAB2IP"/>
    <property type="match status" value="1"/>
</dbReference>
<feature type="region of interest" description="Disordered" evidence="4">
    <location>
        <begin position="1091"/>
        <end position="1121"/>
    </location>
</feature>
<feature type="region of interest" description="Disordered" evidence="4">
    <location>
        <begin position="815"/>
        <end position="928"/>
    </location>
</feature>
<dbReference type="EMBL" id="BDGG01000008">
    <property type="protein sequence ID" value="GAV02561.1"/>
    <property type="molecule type" value="Genomic_DNA"/>
</dbReference>
<dbReference type="OrthoDB" id="5572587at2759"/>
<dbReference type="Pfam" id="PF00168">
    <property type="entry name" value="C2"/>
    <property type="match status" value="1"/>
</dbReference>
<dbReference type="InterPro" id="IPR008936">
    <property type="entry name" value="Rho_GTPase_activation_prot"/>
</dbReference>
<dbReference type="InterPro" id="IPR000008">
    <property type="entry name" value="C2_dom"/>
</dbReference>
<organism evidence="7 8">
    <name type="scientific">Ramazzottius varieornatus</name>
    <name type="common">Water bear</name>
    <name type="synonym">Tardigrade</name>
    <dbReference type="NCBI Taxonomy" id="947166"/>
    <lineage>
        <taxon>Eukaryota</taxon>
        <taxon>Metazoa</taxon>
        <taxon>Ecdysozoa</taxon>
        <taxon>Tardigrada</taxon>
        <taxon>Eutardigrada</taxon>
        <taxon>Parachela</taxon>
        <taxon>Hypsibioidea</taxon>
        <taxon>Ramazzottiidae</taxon>
        <taxon>Ramazzottius</taxon>
    </lineage>
</organism>
<dbReference type="CDD" id="cd04013">
    <property type="entry name" value="C2_SynGAP_like"/>
    <property type="match status" value="1"/>
</dbReference>
<dbReference type="InterPro" id="IPR035892">
    <property type="entry name" value="C2_domain_sf"/>
</dbReference>
<dbReference type="Pfam" id="PF12004">
    <property type="entry name" value="DAB2P_C"/>
    <property type="match status" value="1"/>
</dbReference>
<dbReference type="InterPro" id="IPR039360">
    <property type="entry name" value="Ras_GTPase"/>
</dbReference>
<protein>
    <submittedName>
        <fullName evidence="7">Uncharacterized protein</fullName>
    </submittedName>
</protein>
<dbReference type="Gene3D" id="2.60.40.150">
    <property type="entry name" value="C2 domain"/>
    <property type="match status" value="1"/>
</dbReference>
<feature type="region of interest" description="Disordered" evidence="4">
    <location>
        <begin position="698"/>
        <end position="717"/>
    </location>
</feature>
<dbReference type="AlphaFoldDB" id="A0A1D1VNN7"/>
<evidence type="ECO:0000259" key="6">
    <source>
        <dbReference type="PROSITE" id="PS50018"/>
    </source>
</evidence>
<dbReference type="PROSITE" id="PS00509">
    <property type="entry name" value="RAS_GTPASE_ACTIV_1"/>
    <property type="match status" value="1"/>
</dbReference>
<evidence type="ECO:0000313" key="8">
    <source>
        <dbReference type="Proteomes" id="UP000186922"/>
    </source>
</evidence>
<dbReference type="InterPro" id="IPR001936">
    <property type="entry name" value="RasGAP_dom"/>
</dbReference>
<feature type="region of interest" description="Disordered" evidence="4">
    <location>
        <begin position="752"/>
        <end position="792"/>
    </location>
</feature>
<dbReference type="Pfam" id="PF00616">
    <property type="entry name" value="RasGAP"/>
    <property type="match status" value="2"/>
</dbReference>
<feature type="compositionally biased region" description="Basic and acidic residues" evidence="4">
    <location>
        <begin position="868"/>
        <end position="877"/>
    </location>
</feature>
<evidence type="ECO:0000259" key="5">
    <source>
        <dbReference type="PROSITE" id="PS50004"/>
    </source>
</evidence>
<evidence type="ECO:0000256" key="1">
    <source>
        <dbReference type="ARBA" id="ARBA00022468"/>
    </source>
</evidence>
<feature type="compositionally biased region" description="Low complexity" evidence="4">
    <location>
        <begin position="817"/>
        <end position="844"/>
    </location>
</feature>
<feature type="compositionally biased region" description="Polar residues" evidence="4">
    <location>
        <begin position="764"/>
        <end position="774"/>
    </location>
</feature>
<dbReference type="PROSITE" id="PS50004">
    <property type="entry name" value="C2"/>
    <property type="match status" value="1"/>
</dbReference>
<proteinExistence type="predicted"/>
<evidence type="ECO:0000256" key="3">
    <source>
        <dbReference type="SAM" id="Coils"/>
    </source>
</evidence>
<gene>
    <name evidence="7" type="primary">RvY_13106</name>
    <name evidence="7" type="synonym">RvY_13106.1</name>
    <name evidence="7" type="ORF">RvY_13106-1</name>
</gene>
<name>A0A1D1VNN7_RAMVA</name>
<dbReference type="PANTHER" id="PTHR10194:SF60">
    <property type="entry name" value="RAS GTPASE-ACTIVATING PROTEIN RASKOL"/>
    <property type="match status" value="1"/>
</dbReference>
<dbReference type="InterPro" id="IPR023152">
    <property type="entry name" value="RasGAP_CS"/>
</dbReference>
<feature type="domain" description="C2" evidence="5">
    <location>
        <begin position="180"/>
        <end position="297"/>
    </location>
</feature>
<dbReference type="PANTHER" id="PTHR10194">
    <property type="entry name" value="RAS GTPASE-ACTIVATING PROTEINS"/>
    <property type="match status" value="1"/>
</dbReference>
<feature type="compositionally biased region" description="Low complexity" evidence="4">
    <location>
        <begin position="879"/>
        <end position="893"/>
    </location>
</feature>
<dbReference type="SMART" id="SM00323">
    <property type="entry name" value="RasGAP"/>
    <property type="match status" value="1"/>
</dbReference>
<feature type="compositionally biased region" description="Polar residues" evidence="4">
    <location>
        <begin position="850"/>
        <end position="860"/>
    </location>
</feature>
<dbReference type="GO" id="GO:0005096">
    <property type="term" value="F:GTPase activator activity"/>
    <property type="evidence" value="ECO:0007669"/>
    <property type="project" value="UniProtKB-KW"/>
</dbReference>
<evidence type="ECO:0000256" key="4">
    <source>
        <dbReference type="SAM" id="MobiDB-lite"/>
    </source>
</evidence>
<keyword evidence="2" id="KW-0597">Phosphoprotein</keyword>
<accession>A0A1D1VNN7</accession>
<dbReference type="STRING" id="947166.A0A1D1VNN7"/>
<dbReference type="SUPFAM" id="SSF48350">
    <property type="entry name" value="GTPase activation domain, GAP"/>
    <property type="match status" value="1"/>
</dbReference>
<comment type="caution">
    <text evidence="7">The sequence shown here is derived from an EMBL/GenBank/DDBJ whole genome shotgun (WGS) entry which is preliminary data.</text>
</comment>
<dbReference type="SUPFAM" id="SSF49562">
    <property type="entry name" value="C2 domain (Calcium/lipid-binding domain, CaLB)"/>
    <property type="match status" value="1"/>
</dbReference>
<feature type="compositionally biased region" description="Basic and acidic residues" evidence="4">
    <location>
        <begin position="775"/>
        <end position="789"/>
    </location>
</feature>
<dbReference type="SMART" id="SM00239">
    <property type="entry name" value="C2"/>
    <property type="match status" value="1"/>
</dbReference>
<reference evidence="7 8" key="1">
    <citation type="journal article" date="2016" name="Nat. Commun.">
        <title>Extremotolerant tardigrade genome and improved radiotolerance of human cultured cells by tardigrade-unique protein.</title>
        <authorList>
            <person name="Hashimoto T."/>
            <person name="Horikawa D.D."/>
            <person name="Saito Y."/>
            <person name="Kuwahara H."/>
            <person name="Kozuka-Hata H."/>
            <person name="Shin-I T."/>
            <person name="Minakuchi Y."/>
            <person name="Ohishi K."/>
            <person name="Motoyama A."/>
            <person name="Aizu T."/>
            <person name="Enomoto A."/>
            <person name="Kondo K."/>
            <person name="Tanaka S."/>
            <person name="Hara Y."/>
            <person name="Koshikawa S."/>
            <person name="Sagara H."/>
            <person name="Miura T."/>
            <person name="Yokobori S."/>
            <person name="Miyagawa K."/>
            <person name="Suzuki Y."/>
            <person name="Kubo T."/>
            <person name="Oyama M."/>
            <person name="Kohara Y."/>
            <person name="Fujiyama A."/>
            <person name="Arakawa K."/>
            <person name="Katayama T."/>
            <person name="Toyoda A."/>
            <person name="Kunieda T."/>
        </authorList>
    </citation>
    <scope>NUCLEOTIDE SEQUENCE [LARGE SCALE GENOMIC DNA]</scope>
    <source>
        <strain evidence="7 8">YOKOZUNA-1</strain>
    </source>
</reference>